<sequence>MWSVLAEVRCYGYLGPAPDFPSSGRRGVLEALSPFALVSSVGGALHLPSSSPPTRPLLLPGSPLPFQKQQRRQQTPLPPPRPPLFFQCRSRSSSRRHPFSAILRFPAQLPLLLHGNPFPSQHSSGGGRRRRRRRRRPPVHPPCGDMKEAELLRCQIGDWYPRFRRHSIKTLIHPIPAPFLRYLLQDDGPFLLPASASGLDPLPRHPNSRDPFSDDTTLSDPDDGDHESSDSDLDSDASPPSEAPCFPELESAVQESIAALGGAVFPKLNWSAPKDAASMGAGGTLLCTSFAEVALLLKSSDCIAHDLCHALDSCSDRTPAASSPSEFQFHLALRRWYGSLRPEMEFRCFVRGQRLVGICQREVTTFYPALLEKKGDLEMLIGSFFDDVVRAEFESEDYTFDVYVTGDGKVKILDFNPWGAYTLPLLFEWAELEEMGRIVDEEAVELRIIEGQCGVRHGLKTAVPFDYIDMGEGSGWDQFLRRAEEELRSQAPAPEAGA</sequence>
<feature type="region of interest" description="Disordered" evidence="2">
    <location>
        <begin position="114"/>
        <end position="145"/>
    </location>
</feature>
<keyword evidence="4" id="KW-1185">Reference proteome</keyword>
<proteinExistence type="inferred from homology"/>
<dbReference type="EMBL" id="NMUH01000299">
    <property type="protein sequence ID" value="MQL76457.1"/>
    <property type="molecule type" value="Genomic_DNA"/>
</dbReference>
<comment type="caution">
    <text evidence="3">The sequence shown here is derived from an EMBL/GenBank/DDBJ whole genome shotgun (WGS) entry which is preliminary data.</text>
</comment>
<feature type="compositionally biased region" description="Low complexity" evidence="2">
    <location>
        <begin position="56"/>
        <end position="75"/>
    </location>
</feature>
<dbReference type="OrthoDB" id="360540at2759"/>
<evidence type="ECO:0000313" key="4">
    <source>
        <dbReference type="Proteomes" id="UP000652761"/>
    </source>
</evidence>
<feature type="compositionally biased region" description="Acidic residues" evidence="2">
    <location>
        <begin position="220"/>
        <end position="235"/>
    </location>
</feature>
<feature type="region of interest" description="Disordered" evidence="2">
    <location>
        <begin position="195"/>
        <end position="246"/>
    </location>
</feature>
<dbReference type="Pfam" id="PF07065">
    <property type="entry name" value="D123"/>
    <property type="match status" value="1"/>
</dbReference>
<feature type="region of interest" description="Disordered" evidence="2">
    <location>
        <begin position="46"/>
        <end position="83"/>
    </location>
</feature>
<protein>
    <recommendedName>
        <fullName evidence="5">Cell division cycle protein 123 homolog</fullName>
    </recommendedName>
</protein>
<dbReference type="Proteomes" id="UP000652761">
    <property type="component" value="Unassembled WGS sequence"/>
</dbReference>
<dbReference type="AlphaFoldDB" id="A0A843U338"/>
<organism evidence="3 4">
    <name type="scientific">Colocasia esculenta</name>
    <name type="common">Wild taro</name>
    <name type="synonym">Arum esculentum</name>
    <dbReference type="NCBI Taxonomy" id="4460"/>
    <lineage>
        <taxon>Eukaryota</taxon>
        <taxon>Viridiplantae</taxon>
        <taxon>Streptophyta</taxon>
        <taxon>Embryophyta</taxon>
        <taxon>Tracheophyta</taxon>
        <taxon>Spermatophyta</taxon>
        <taxon>Magnoliopsida</taxon>
        <taxon>Liliopsida</taxon>
        <taxon>Araceae</taxon>
        <taxon>Aroideae</taxon>
        <taxon>Colocasieae</taxon>
        <taxon>Colocasia</taxon>
    </lineage>
</organism>
<dbReference type="InterPro" id="IPR009772">
    <property type="entry name" value="CDC123"/>
</dbReference>
<accession>A0A843U338</accession>
<evidence type="ECO:0000256" key="1">
    <source>
        <dbReference type="ARBA" id="ARBA00011047"/>
    </source>
</evidence>
<name>A0A843U338_COLES</name>
<feature type="compositionally biased region" description="Basic residues" evidence="2">
    <location>
        <begin position="127"/>
        <end position="138"/>
    </location>
</feature>
<evidence type="ECO:0008006" key="5">
    <source>
        <dbReference type="Google" id="ProtNLM"/>
    </source>
</evidence>
<reference evidence="3" key="1">
    <citation type="submission" date="2017-07" db="EMBL/GenBank/DDBJ databases">
        <title>Taro Niue Genome Assembly and Annotation.</title>
        <authorList>
            <person name="Atibalentja N."/>
            <person name="Keating K."/>
            <person name="Fields C.J."/>
        </authorList>
    </citation>
    <scope>NUCLEOTIDE SEQUENCE</scope>
    <source>
        <strain evidence="3">Niue_2</strain>
        <tissue evidence="3">Leaf</tissue>
    </source>
</reference>
<evidence type="ECO:0000256" key="2">
    <source>
        <dbReference type="SAM" id="MobiDB-lite"/>
    </source>
</evidence>
<evidence type="ECO:0000313" key="3">
    <source>
        <dbReference type="EMBL" id="MQL76457.1"/>
    </source>
</evidence>
<dbReference type="PANTHER" id="PTHR15323:SF6">
    <property type="entry name" value="CELL DIVISION CYCLE PROTEIN 123 HOMOLOG"/>
    <property type="match status" value="1"/>
</dbReference>
<comment type="similarity">
    <text evidence="1">Belongs to the CDC123 family.</text>
</comment>
<dbReference type="GO" id="GO:0005737">
    <property type="term" value="C:cytoplasm"/>
    <property type="evidence" value="ECO:0007669"/>
    <property type="project" value="TreeGrafter"/>
</dbReference>
<dbReference type="PANTHER" id="PTHR15323">
    <property type="entry name" value="D123 PROTEIN"/>
    <property type="match status" value="1"/>
</dbReference>
<gene>
    <name evidence="3" type="ORF">Taro_008855</name>
</gene>